<feature type="transmembrane region" description="Helical" evidence="8">
    <location>
        <begin position="34"/>
        <end position="52"/>
    </location>
</feature>
<dbReference type="EMBL" id="SDPP02000004">
    <property type="protein sequence ID" value="KAA1374876.1"/>
    <property type="molecule type" value="Genomic_DNA"/>
</dbReference>
<dbReference type="AlphaFoldDB" id="A0A641ALL6"/>
<dbReference type="Pfam" id="PF00893">
    <property type="entry name" value="Multi_Drug_Res"/>
    <property type="match status" value="1"/>
</dbReference>
<accession>A0A641ALL6</accession>
<sequence>MFIAAALLAVAIATEVVATAVLPRAEGFTDPGWSAVVVAGYAVSIWLLTLVVREIPVSVTYAIWAGAGTAAIAVVGVIFLDEPVTVLKIVAISLIIAGVVLINLQGSHA</sequence>
<dbReference type="Gene3D" id="1.10.3730.20">
    <property type="match status" value="1"/>
</dbReference>
<comment type="caution">
    <text evidence="9">The sequence shown here is derived from an EMBL/GenBank/DDBJ whole genome shotgun (WGS) entry which is preliminary data.</text>
</comment>
<dbReference type="SUPFAM" id="SSF103481">
    <property type="entry name" value="Multidrug resistance efflux transporter EmrE"/>
    <property type="match status" value="1"/>
</dbReference>
<gene>
    <name evidence="9" type="ORF">ESP62_016015</name>
</gene>
<evidence type="ECO:0000256" key="8">
    <source>
        <dbReference type="SAM" id="Phobius"/>
    </source>
</evidence>
<organism evidence="9 10">
    <name type="scientific">Aeromicrobium fastidiosum</name>
    <dbReference type="NCBI Taxonomy" id="52699"/>
    <lineage>
        <taxon>Bacteria</taxon>
        <taxon>Bacillati</taxon>
        <taxon>Actinomycetota</taxon>
        <taxon>Actinomycetes</taxon>
        <taxon>Propionibacteriales</taxon>
        <taxon>Nocardioidaceae</taxon>
        <taxon>Aeromicrobium</taxon>
    </lineage>
</organism>
<dbReference type="GO" id="GO:0005886">
    <property type="term" value="C:plasma membrane"/>
    <property type="evidence" value="ECO:0007669"/>
    <property type="project" value="UniProtKB-SubCell"/>
</dbReference>
<dbReference type="PANTHER" id="PTHR30561">
    <property type="entry name" value="SMR FAMILY PROTON-DEPENDENT DRUG EFFLUX TRANSPORTER SUGE"/>
    <property type="match status" value="1"/>
</dbReference>
<comment type="subcellular location">
    <subcellularLocation>
        <location evidence="1 7">Cell membrane</location>
        <topology evidence="1 7">Multi-pass membrane protein</topology>
    </subcellularLocation>
</comment>
<feature type="transmembrane region" description="Helical" evidence="8">
    <location>
        <begin position="59"/>
        <end position="80"/>
    </location>
</feature>
<reference evidence="9" key="1">
    <citation type="submission" date="2019-09" db="EMBL/GenBank/DDBJ databases">
        <authorList>
            <person name="Li J."/>
        </authorList>
    </citation>
    <scope>NUCLEOTIDE SEQUENCE [LARGE SCALE GENOMIC DNA]</scope>
    <source>
        <strain evidence="9">NRBC 14897</strain>
    </source>
</reference>
<evidence type="ECO:0000256" key="2">
    <source>
        <dbReference type="ARBA" id="ARBA00022448"/>
    </source>
</evidence>
<evidence type="ECO:0000256" key="6">
    <source>
        <dbReference type="ARBA" id="ARBA00023136"/>
    </source>
</evidence>
<evidence type="ECO:0000256" key="4">
    <source>
        <dbReference type="ARBA" id="ARBA00022692"/>
    </source>
</evidence>
<dbReference type="InterPro" id="IPR000390">
    <property type="entry name" value="Small_drug/metabolite_transptr"/>
</dbReference>
<name>A0A641ALL6_9ACTN</name>
<evidence type="ECO:0000313" key="9">
    <source>
        <dbReference type="EMBL" id="KAA1374876.1"/>
    </source>
</evidence>
<dbReference type="GO" id="GO:0022857">
    <property type="term" value="F:transmembrane transporter activity"/>
    <property type="evidence" value="ECO:0007669"/>
    <property type="project" value="InterPro"/>
</dbReference>
<keyword evidence="2" id="KW-0813">Transport</keyword>
<keyword evidence="3" id="KW-1003">Cell membrane</keyword>
<dbReference type="FunFam" id="1.10.3730.20:FF:000001">
    <property type="entry name" value="Quaternary ammonium compound resistance transporter SugE"/>
    <property type="match status" value="1"/>
</dbReference>
<keyword evidence="4 7" id="KW-0812">Transmembrane</keyword>
<dbReference type="InterPro" id="IPR037185">
    <property type="entry name" value="EmrE-like"/>
</dbReference>
<evidence type="ECO:0000256" key="3">
    <source>
        <dbReference type="ARBA" id="ARBA00022475"/>
    </source>
</evidence>
<evidence type="ECO:0000256" key="5">
    <source>
        <dbReference type="ARBA" id="ARBA00022989"/>
    </source>
</evidence>
<dbReference type="RefSeq" id="WP_129185461.1">
    <property type="nucleotide sequence ID" value="NZ_JAGIOG010000001.1"/>
</dbReference>
<dbReference type="InterPro" id="IPR045324">
    <property type="entry name" value="Small_multidrug_res"/>
</dbReference>
<evidence type="ECO:0000256" key="7">
    <source>
        <dbReference type="RuleBase" id="RU003942"/>
    </source>
</evidence>
<comment type="similarity">
    <text evidence="7">Belongs to the drug/metabolite transporter (DMT) superfamily. Small multidrug resistance (SMR) (TC 2.A.7.1) family.</text>
</comment>
<keyword evidence="10" id="KW-1185">Reference proteome</keyword>
<proteinExistence type="inferred from homology"/>
<dbReference type="PANTHER" id="PTHR30561:SF1">
    <property type="entry name" value="MULTIDRUG TRANSPORTER EMRE"/>
    <property type="match status" value="1"/>
</dbReference>
<protein>
    <submittedName>
        <fullName evidence="9">Multidrug efflux SMR transporter</fullName>
    </submittedName>
</protein>
<keyword evidence="6 8" id="KW-0472">Membrane</keyword>
<keyword evidence="5 8" id="KW-1133">Transmembrane helix</keyword>
<evidence type="ECO:0000313" key="10">
    <source>
        <dbReference type="Proteomes" id="UP001515100"/>
    </source>
</evidence>
<dbReference type="Proteomes" id="UP001515100">
    <property type="component" value="Unassembled WGS sequence"/>
</dbReference>
<dbReference type="OrthoDB" id="21828at2"/>
<feature type="transmembrane region" description="Helical" evidence="8">
    <location>
        <begin position="86"/>
        <end position="104"/>
    </location>
</feature>
<evidence type="ECO:0000256" key="1">
    <source>
        <dbReference type="ARBA" id="ARBA00004651"/>
    </source>
</evidence>